<evidence type="ECO:0000313" key="4">
    <source>
        <dbReference type="Proteomes" id="UP000678393"/>
    </source>
</evidence>
<dbReference type="Pfam" id="PF13918">
    <property type="entry name" value="PLDc_3"/>
    <property type="match status" value="1"/>
</dbReference>
<dbReference type="Gene3D" id="3.30.870.10">
    <property type="entry name" value="Endonuclease Chain A"/>
    <property type="match status" value="2"/>
</dbReference>
<gene>
    <name evidence="3" type="ORF">CUNI_LOCUS16874</name>
</gene>
<keyword evidence="4" id="KW-1185">Reference proteome</keyword>
<dbReference type="InterPro" id="IPR050874">
    <property type="entry name" value="Diverse_PLD-related"/>
</dbReference>
<dbReference type="PANTHER" id="PTHR10185:SF17">
    <property type="entry name" value="GM01519P-RELATED"/>
    <property type="match status" value="1"/>
</dbReference>
<dbReference type="SMART" id="SM00155">
    <property type="entry name" value="PLDc"/>
    <property type="match status" value="2"/>
</dbReference>
<dbReference type="EMBL" id="CAJHNH020004580">
    <property type="protein sequence ID" value="CAG5131316.1"/>
    <property type="molecule type" value="Genomic_DNA"/>
</dbReference>
<dbReference type="PANTHER" id="PTHR10185">
    <property type="entry name" value="PHOSPHOLIPASE D - RELATED"/>
    <property type="match status" value="1"/>
</dbReference>
<feature type="domain" description="PLD phosphodiesterase" evidence="2">
    <location>
        <begin position="364"/>
        <end position="390"/>
    </location>
</feature>
<comment type="caution">
    <text evidence="3">The sequence shown here is derived from an EMBL/GenBank/DDBJ whole genome shotgun (WGS) entry which is preliminary data.</text>
</comment>
<accession>A0A8S3ZWY8</accession>
<protein>
    <recommendedName>
        <fullName evidence="2">PLD phosphodiesterase domain-containing protein</fullName>
    </recommendedName>
</protein>
<dbReference type="CDD" id="cd09106">
    <property type="entry name" value="PLDc_vPLD3_4_5_like_1"/>
    <property type="match status" value="1"/>
</dbReference>
<dbReference type="InterPro" id="IPR032803">
    <property type="entry name" value="PLDc_3"/>
</dbReference>
<dbReference type="Proteomes" id="UP000678393">
    <property type="component" value="Unassembled WGS sequence"/>
</dbReference>
<evidence type="ECO:0000256" key="1">
    <source>
        <dbReference type="ARBA" id="ARBA00008664"/>
    </source>
</evidence>
<proteinExistence type="inferred from homology"/>
<comment type="similarity">
    <text evidence="1">Belongs to the phospholipase D family.</text>
</comment>
<evidence type="ECO:0000259" key="2">
    <source>
        <dbReference type="PROSITE" id="PS50035"/>
    </source>
</evidence>
<dbReference type="SUPFAM" id="SSF56024">
    <property type="entry name" value="Phospholipase D/nuclease"/>
    <property type="match status" value="2"/>
</dbReference>
<dbReference type="CDD" id="cd09107">
    <property type="entry name" value="PLDc_vPLD3_4_5_like_2"/>
    <property type="match status" value="1"/>
</dbReference>
<reference evidence="3" key="1">
    <citation type="submission" date="2021-04" db="EMBL/GenBank/DDBJ databases">
        <authorList>
            <consortium name="Molecular Ecology Group"/>
        </authorList>
    </citation>
    <scope>NUCLEOTIDE SEQUENCE</scope>
</reference>
<dbReference type="Pfam" id="PF00614">
    <property type="entry name" value="PLDc"/>
    <property type="match status" value="2"/>
</dbReference>
<dbReference type="GO" id="GO:0003824">
    <property type="term" value="F:catalytic activity"/>
    <property type="evidence" value="ECO:0007669"/>
    <property type="project" value="InterPro"/>
</dbReference>
<dbReference type="InterPro" id="IPR001736">
    <property type="entry name" value="PLipase_D/transphosphatidylase"/>
</dbReference>
<dbReference type="AlphaFoldDB" id="A0A8S3ZWY8"/>
<feature type="domain" description="PLD phosphodiesterase" evidence="2">
    <location>
        <begin position="148"/>
        <end position="175"/>
    </location>
</feature>
<dbReference type="PROSITE" id="PS50035">
    <property type="entry name" value="PLD"/>
    <property type="match status" value="2"/>
</dbReference>
<name>A0A8S3ZWY8_9EUPU</name>
<sequence length="434" mass="49542">MSRFLHVSRADVGLPFVVLYLLDVSRLTETVKGSDLCIFTLVESVPDNLTYSEGPSLMSTYEAHKRLLDRAKQKIHLASFYWSLTDVDIHCPDNSSFQGQDIFQRLLDLVKAGQVDVKMAQNNTNNDTDELAKYGAGVRTVDFPRLEHAGVMHTKMWIIDESHVYIGSGNFDWRSYTQTKELGVLIEDCPCLGADAEKLFEVYWYLGSPNATIPDQWPDEYTTGINISSPLLVHYNNTEAHVYFSSSPPSFCPSGRANDIDAILNVIRSAKKFIYISVMDYYPLVIYSVNKTYWSLIDDALREAAVDRHVRVYLMASNWSHTESYMIPFLKSLYILNRTPHLRVNIQVKLFTVQSTPAQQTIPYARVNHSKYMVTDQHAYIGTSNWAGDYFKYTGGVGFILEQPDTGTNGTNLRRQLVHTFLQDWHSQYAQYVL</sequence>
<evidence type="ECO:0000313" key="3">
    <source>
        <dbReference type="EMBL" id="CAG5131316.1"/>
    </source>
</evidence>
<dbReference type="OrthoDB" id="1923775at2759"/>
<organism evidence="3 4">
    <name type="scientific">Candidula unifasciata</name>
    <dbReference type="NCBI Taxonomy" id="100452"/>
    <lineage>
        <taxon>Eukaryota</taxon>
        <taxon>Metazoa</taxon>
        <taxon>Spiralia</taxon>
        <taxon>Lophotrochozoa</taxon>
        <taxon>Mollusca</taxon>
        <taxon>Gastropoda</taxon>
        <taxon>Heterobranchia</taxon>
        <taxon>Euthyneura</taxon>
        <taxon>Panpulmonata</taxon>
        <taxon>Eupulmonata</taxon>
        <taxon>Stylommatophora</taxon>
        <taxon>Helicina</taxon>
        <taxon>Helicoidea</taxon>
        <taxon>Geomitridae</taxon>
        <taxon>Candidula</taxon>
    </lineage>
</organism>